<dbReference type="GO" id="GO:0015074">
    <property type="term" value="P:DNA integration"/>
    <property type="evidence" value="ECO:0007669"/>
    <property type="project" value="InterPro"/>
</dbReference>
<dbReference type="CDD" id="cd00303">
    <property type="entry name" value="retropepsin_like"/>
    <property type="match status" value="1"/>
</dbReference>
<dbReference type="InterPro" id="IPR021109">
    <property type="entry name" value="Peptidase_aspartic_dom_sf"/>
</dbReference>
<feature type="region of interest" description="Disordered" evidence="5">
    <location>
        <begin position="230"/>
        <end position="252"/>
    </location>
</feature>
<dbReference type="Gene3D" id="3.30.420.10">
    <property type="entry name" value="Ribonuclease H-like superfamily/Ribonuclease H"/>
    <property type="match status" value="1"/>
</dbReference>
<dbReference type="Pfam" id="PF17921">
    <property type="entry name" value="Integrase_H2C2"/>
    <property type="match status" value="1"/>
</dbReference>
<evidence type="ECO:0000256" key="3">
    <source>
        <dbReference type="ARBA" id="ARBA00022722"/>
    </source>
</evidence>
<dbReference type="Gene3D" id="2.40.70.10">
    <property type="entry name" value="Acid Proteases"/>
    <property type="match status" value="1"/>
</dbReference>
<dbReference type="EMBL" id="LSSM01004442">
    <property type="protein sequence ID" value="OMJ14902.1"/>
    <property type="molecule type" value="Genomic_DNA"/>
</dbReference>
<accession>A0A1R1XJT3</accession>
<keyword evidence="3" id="KW-0540">Nuclease</keyword>
<evidence type="ECO:0000256" key="5">
    <source>
        <dbReference type="SAM" id="MobiDB-lite"/>
    </source>
</evidence>
<evidence type="ECO:0000256" key="2">
    <source>
        <dbReference type="ARBA" id="ARBA00022695"/>
    </source>
</evidence>
<dbReference type="Pfam" id="PF00665">
    <property type="entry name" value="rve"/>
    <property type="match status" value="1"/>
</dbReference>
<dbReference type="Gene3D" id="1.10.340.70">
    <property type="match status" value="1"/>
</dbReference>
<dbReference type="SUPFAM" id="SSF53098">
    <property type="entry name" value="Ribonuclease H-like"/>
    <property type="match status" value="1"/>
</dbReference>
<keyword evidence="4" id="KW-0378">Hydrolase</keyword>
<proteinExistence type="predicted"/>
<evidence type="ECO:0000313" key="8">
    <source>
        <dbReference type="Proteomes" id="UP000187429"/>
    </source>
</evidence>
<dbReference type="Pfam" id="PF08284">
    <property type="entry name" value="RVP_2"/>
    <property type="match status" value="1"/>
</dbReference>
<dbReference type="AlphaFoldDB" id="A0A1R1XJT3"/>
<dbReference type="FunFam" id="3.30.420.10:FF:000032">
    <property type="entry name" value="Retrovirus-related Pol polyprotein from transposon 297-like Protein"/>
    <property type="match status" value="1"/>
</dbReference>
<reference evidence="8" key="1">
    <citation type="submission" date="2017-01" db="EMBL/GenBank/DDBJ databases">
        <authorList>
            <person name="Wang Y."/>
            <person name="White M."/>
            <person name="Kvist S."/>
            <person name="Moncalvo J.-M."/>
        </authorList>
    </citation>
    <scope>NUCLEOTIDE SEQUENCE [LARGE SCALE GENOMIC DNA]</scope>
    <source>
        <strain evidence="8">ID-206-W2</strain>
    </source>
</reference>
<dbReference type="InterPro" id="IPR043502">
    <property type="entry name" value="DNA/RNA_pol_sf"/>
</dbReference>
<dbReference type="InterPro" id="IPR050951">
    <property type="entry name" value="Retrovirus_Pol_polyprotein"/>
</dbReference>
<dbReference type="Proteomes" id="UP000187429">
    <property type="component" value="Unassembled WGS sequence"/>
</dbReference>
<organism evidence="7 8">
    <name type="scientific">Smittium culicis</name>
    <dbReference type="NCBI Taxonomy" id="133412"/>
    <lineage>
        <taxon>Eukaryota</taxon>
        <taxon>Fungi</taxon>
        <taxon>Fungi incertae sedis</taxon>
        <taxon>Zoopagomycota</taxon>
        <taxon>Kickxellomycotina</taxon>
        <taxon>Harpellomycetes</taxon>
        <taxon>Harpellales</taxon>
        <taxon>Legeriomycetaceae</taxon>
        <taxon>Smittium</taxon>
    </lineage>
</organism>
<feature type="domain" description="Integrase catalytic" evidence="6">
    <location>
        <begin position="797"/>
        <end position="957"/>
    </location>
</feature>
<protein>
    <submittedName>
        <fullName evidence="7">Retrovirus-related Pol polyprotein from transposon</fullName>
    </submittedName>
</protein>
<dbReference type="PANTHER" id="PTHR37984:SF5">
    <property type="entry name" value="PROTEIN NYNRIN-LIKE"/>
    <property type="match status" value="1"/>
</dbReference>
<keyword evidence="2" id="KW-0548">Nucleotidyltransferase</keyword>
<dbReference type="GO" id="GO:0003676">
    <property type="term" value="F:nucleic acid binding"/>
    <property type="evidence" value="ECO:0007669"/>
    <property type="project" value="InterPro"/>
</dbReference>
<keyword evidence="4" id="KW-0255">Endonuclease</keyword>
<dbReference type="OrthoDB" id="2264488at2759"/>
<evidence type="ECO:0000313" key="7">
    <source>
        <dbReference type="EMBL" id="OMJ14902.1"/>
    </source>
</evidence>
<feature type="compositionally biased region" description="Basic and acidic residues" evidence="5">
    <location>
        <begin position="230"/>
        <end position="243"/>
    </location>
</feature>
<dbReference type="SUPFAM" id="SSF50630">
    <property type="entry name" value="Acid proteases"/>
    <property type="match status" value="1"/>
</dbReference>
<dbReference type="InterPro" id="IPR012337">
    <property type="entry name" value="RNaseH-like_sf"/>
</dbReference>
<evidence type="ECO:0000256" key="1">
    <source>
        <dbReference type="ARBA" id="ARBA00022679"/>
    </source>
</evidence>
<sequence>MKNNLLEPKIFTGNSDEDAERWIKRYDCFRITCSWTDSQAIDYIDLFLEGKALMWHKGNCSSISDWEALKEKFIKTFKDEEIENSAWNELVSYSSDNRDTIEISGDLSRLFEKAKISSNTEKLRFLIRSLNPKQKRKVLSAECLTYDSAMELLVKSERLDKVINATPTIANTVKTTIRELDPMDKLIARFEELSVNLINKVVLAQNSNENKKRYYETNCTICNRPGHHSDSCFHRRNQYKDPNNKSSDTQISKDTKYQGINCLEIVKENNTEVDLFMAEKRPTPDSLQDKPKRLRIVDPEPKLKASESVKERPRVQERKPIEIKLSEDTVPYSISENLADTKAELSISQLLQVAPSVRRELLSLCKRVETKELGRLEFEEKANTNCRGLVTIFGNRHWAILDTGAACSVMSESMMIEMGLEVDTNDNQIIVTADGTRHNAHGTISGVPIKIANYSFPADILVLKAVKPMLILGTEWFSKYNAVIDLKAKELVLEASNADIVLKLYTKTPNKRIYEEIEIFGVGIEKNRTSQLDPQEKEISKVIDKFSDLFVSDISELTQTNAVEHTIDTGGLGPIKLYPYRVPHVMKERVRDELIKMEKERIIERCQSDWCAPILFKSKELSGRLARWNNILNEFDFEIVHRPGTKNPADYLSRNTSQEYSKEDPIEMLQLMGITLINSCAIKNYLTKNEYPNNYNEAQRKKIRNNSKNYIVKNEKLYRKSRKFGDRLVINEDDSEELIRNVHEESHNGINNTWDRVKAIYYGSGLYKLVKEIVSTCTTCQRYNGTTSRNHELVPIMALKPFQIIGIDAVGPISPITKNDNRFILTAIDYCTKWPIAQAVSNIQSETVINFLITEIVHQYGVPTQIITDRGSNFLSDITLNFYRTLNINHTPTTTYRPQSNGQVERLNRTLKNTLAKLCTDNLEDWDAYIWKALLSIRSMKNQSTGFSPASLLYGQNITLPSSWVAPDSNLDVEKAIAERVSFINTGMEGLREMGYRKNVMSKISSSNRYNSKVTISQYKIGDRLLKHTDVLKSKFSAVWEGPYTVTKVGNKGAYTIRDSSGNYDIIHGDKLKPYRETNRMIPEVSSSKLNSTLQRFRSIYIIEMDEYLKGGGLLHI</sequence>
<gene>
    <name evidence="7" type="ORF">AYI69_g8396</name>
</gene>
<dbReference type="SUPFAM" id="SSF56672">
    <property type="entry name" value="DNA/RNA polymerases"/>
    <property type="match status" value="1"/>
</dbReference>
<comment type="caution">
    <text evidence="7">The sequence shown here is derived from an EMBL/GenBank/DDBJ whole genome shotgun (WGS) entry which is preliminary data.</text>
</comment>
<evidence type="ECO:0000256" key="4">
    <source>
        <dbReference type="ARBA" id="ARBA00022759"/>
    </source>
</evidence>
<keyword evidence="8" id="KW-1185">Reference proteome</keyword>
<name>A0A1R1XJT3_9FUNG</name>
<dbReference type="InterPro" id="IPR041588">
    <property type="entry name" value="Integrase_H2C2"/>
</dbReference>
<dbReference type="Gene3D" id="3.10.10.10">
    <property type="entry name" value="HIV Type 1 Reverse Transcriptase, subunit A, domain 1"/>
    <property type="match status" value="1"/>
</dbReference>
<dbReference type="PROSITE" id="PS50994">
    <property type="entry name" value="INTEGRASE"/>
    <property type="match status" value="1"/>
</dbReference>
<dbReference type="InterPro" id="IPR036397">
    <property type="entry name" value="RNaseH_sf"/>
</dbReference>
<evidence type="ECO:0000259" key="6">
    <source>
        <dbReference type="PROSITE" id="PS50994"/>
    </source>
</evidence>
<dbReference type="PANTHER" id="PTHR37984">
    <property type="entry name" value="PROTEIN CBG26694"/>
    <property type="match status" value="1"/>
</dbReference>
<dbReference type="GO" id="GO:0005634">
    <property type="term" value="C:nucleus"/>
    <property type="evidence" value="ECO:0007669"/>
    <property type="project" value="UniProtKB-ARBA"/>
</dbReference>
<keyword evidence="1" id="KW-0808">Transferase</keyword>
<dbReference type="InterPro" id="IPR001584">
    <property type="entry name" value="Integrase_cat-core"/>
</dbReference>